<dbReference type="GO" id="GO:0020037">
    <property type="term" value="F:heme binding"/>
    <property type="evidence" value="ECO:0007669"/>
    <property type="project" value="InterPro"/>
</dbReference>
<dbReference type="PANTHER" id="PTHR24304">
    <property type="entry name" value="CYTOCHROME P450 FAMILY 7"/>
    <property type="match status" value="1"/>
</dbReference>
<sequence length="504" mass="57255">MLLVFAVVGLIFTVDRYIFRVKRHLNLPPLVDIPEDQMFRHPRQAYETALKDHGRIIRVLRRGRIEYIVDNTLVTDVLANEADFSFEKGTLSLLNMGILLHLPRSFVGNLDQLVYDEIIGKIELTMDKISPIFYRVIGNFQESVIRAPSTPVDVTNMVHKIMSEAMLTLIMGKEYTSEQNIDSVHHISREVAALAGIFDNTNTWARTFPTTWRICNWISIMCFSIPYYFFRIARQAYKELSQLGEDFGTHQDRKKGDRSVMFFFAQRYIDPKTKKIGFLDKLWILFLLLGLIFASVHQTAVVMIWVILEIAKRPSDIPGLRKEIRTETCSDGTERLTYASLRNAERLDSFIREVMRMKGDTLSTVRLSVRDVKLAGFDIPKGSYVIPLASLSNRSQEYHGYDAEQFVSDRWVGTGKPAIMAGPGYYPFGLGRFACPGRTLAVSEIKLAVLLLIEHLTPTLVGGEYEVLDPLNVVSVAPKGKVLFVPLANESGKFTDQGTKSFHI</sequence>
<dbReference type="PRINTS" id="PR00465">
    <property type="entry name" value="EP450IV"/>
</dbReference>
<dbReference type="GO" id="GO:0005506">
    <property type="term" value="F:iron ion binding"/>
    <property type="evidence" value="ECO:0007669"/>
    <property type="project" value="InterPro"/>
</dbReference>
<evidence type="ECO:0000256" key="1">
    <source>
        <dbReference type="ARBA" id="ARBA00001971"/>
    </source>
</evidence>
<evidence type="ECO:0000256" key="6">
    <source>
        <dbReference type="PIRSR" id="PIRSR602403-1"/>
    </source>
</evidence>
<proteinExistence type="inferred from homology"/>
<dbReference type="InterPro" id="IPR036396">
    <property type="entry name" value="Cyt_P450_sf"/>
</dbReference>
<evidence type="ECO:0000256" key="7">
    <source>
        <dbReference type="SAM" id="Phobius"/>
    </source>
</evidence>
<comment type="cofactor">
    <cofactor evidence="1 6">
        <name>heme</name>
        <dbReference type="ChEBI" id="CHEBI:30413"/>
    </cofactor>
</comment>
<keyword evidence="5 6" id="KW-0408">Iron</keyword>
<evidence type="ECO:0008006" key="9">
    <source>
        <dbReference type="Google" id="ProtNLM"/>
    </source>
</evidence>
<dbReference type="InterPro" id="IPR050529">
    <property type="entry name" value="CYP450_sterol_14alpha_dmase"/>
</dbReference>
<keyword evidence="3 6" id="KW-0349">Heme</keyword>
<dbReference type="OrthoDB" id="1844152at2759"/>
<reference evidence="8" key="1">
    <citation type="submission" date="2021-02" db="EMBL/GenBank/DDBJ databases">
        <title>Psilocybe cubensis genome.</title>
        <authorList>
            <person name="Mckernan K.J."/>
            <person name="Crawford S."/>
            <person name="Trippe A."/>
            <person name="Kane L.T."/>
            <person name="Mclaughlin S."/>
        </authorList>
    </citation>
    <scope>NUCLEOTIDE SEQUENCE [LARGE SCALE GENOMIC DNA]</scope>
    <source>
        <strain evidence="8">MGC-MH-2018</strain>
    </source>
</reference>
<feature type="binding site" description="axial binding residue" evidence="6">
    <location>
        <position position="435"/>
    </location>
    <ligand>
        <name>heme</name>
        <dbReference type="ChEBI" id="CHEBI:30413"/>
    </ligand>
    <ligandPart>
        <name>Fe</name>
        <dbReference type="ChEBI" id="CHEBI:18248"/>
    </ligandPart>
</feature>
<evidence type="ECO:0000256" key="4">
    <source>
        <dbReference type="ARBA" id="ARBA00022723"/>
    </source>
</evidence>
<evidence type="ECO:0000313" key="8">
    <source>
        <dbReference type="EMBL" id="KAG5163691.1"/>
    </source>
</evidence>
<dbReference type="Gene3D" id="1.10.630.10">
    <property type="entry name" value="Cytochrome P450"/>
    <property type="match status" value="1"/>
</dbReference>
<dbReference type="GO" id="GO:0016705">
    <property type="term" value="F:oxidoreductase activity, acting on paired donors, with incorporation or reduction of molecular oxygen"/>
    <property type="evidence" value="ECO:0007669"/>
    <property type="project" value="InterPro"/>
</dbReference>
<evidence type="ECO:0000256" key="5">
    <source>
        <dbReference type="ARBA" id="ARBA00023004"/>
    </source>
</evidence>
<dbReference type="InterPro" id="IPR001128">
    <property type="entry name" value="Cyt_P450"/>
</dbReference>
<keyword evidence="7" id="KW-0472">Membrane</keyword>
<keyword evidence="7" id="KW-1133">Transmembrane helix</keyword>
<comment type="similarity">
    <text evidence="2">Belongs to the cytochrome P450 family.</text>
</comment>
<accession>A0A8H7XM30</accession>
<feature type="transmembrane region" description="Helical" evidence="7">
    <location>
        <begin position="282"/>
        <end position="308"/>
    </location>
</feature>
<dbReference type="GO" id="GO:0008395">
    <property type="term" value="F:steroid hydroxylase activity"/>
    <property type="evidence" value="ECO:0007669"/>
    <property type="project" value="TreeGrafter"/>
</dbReference>
<dbReference type="EMBL" id="JAFIQS010000014">
    <property type="protein sequence ID" value="KAG5163691.1"/>
    <property type="molecule type" value="Genomic_DNA"/>
</dbReference>
<keyword evidence="7" id="KW-0812">Transmembrane</keyword>
<gene>
    <name evidence="8" type="ORF">JR316_011480</name>
</gene>
<keyword evidence="4 6" id="KW-0479">Metal-binding</keyword>
<dbReference type="Pfam" id="PF00067">
    <property type="entry name" value="p450"/>
    <property type="match status" value="1"/>
</dbReference>
<feature type="transmembrane region" description="Helical" evidence="7">
    <location>
        <begin position="211"/>
        <end position="230"/>
    </location>
</feature>
<evidence type="ECO:0000256" key="2">
    <source>
        <dbReference type="ARBA" id="ARBA00010617"/>
    </source>
</evidence>
<dbReference type="AlphaFoldDB" id="A0A8H7XM30"/>
<organism evidence="8">
    <name type="scientific">Psilocybe cubensis</name>
    <name type="common">Psychedelic mushroom</name>
    <name type="synonym">Stropharia cubensis</name>
    <dbReference type="NCBI Taxonomy" id="181762"/>
    <lineage>
        <taxon>Eukaryota</taxon>
        <taxon>Fungi</taxon>
        <taxon>Dikarya</taxon>
        <taxon>Basidiomycota</taxon>
        <taxon>Agaricomycotina</taxon>
        <taxon>Agaricomycetes</taxon>
        <taxon>Agaricomycetidae</taxon>
        <taxon>Agaricales</taxon>
        <taxon>Agaricineae</taxon>
        <taxon>Strophariaceae</taxon>
        <taxon>Psilocybe</taxon>
    </lineage>
</organism>
<evidence type="ECO:0000256" key="3">
    <source>
        <dbReference type="ARBA" id="ARBA00022617"/>
    </source>
</evidence>
<dbReference type="SUPFAM" id="SSF48264">
    <property type="entry name" value="Cytochrome P450"/>
    <property type="match status" value="1"/>
</dbReference>
<dbReference type="InterPro" id="IPR002403">
    <property type="entry name" value="Cyt_P450_E_grp-IV"/>
</dbReference>
<comment type="caution">
    <text evidence="8">The sequence shown here is derived from an EMBL/GenBank/DDBJ whole genome shotgun (WGS) entry which is preliminary data.</text>
</comment>
<protein>
    <recommendedName>
        <fullName evidence="9">Cytochrome P450</fullName>
    </recommendedName>
</protein>
<dbReference type="PANTHER" id="PTHR24304:SF4">
    <property type="entry name" value="CYTOCHROME P450"/>
    <property type="match status" value="1"/>
</dbReference>
<name>A0A8H7XM30_PSICU</name>